<accession>A0ABW4TN73</accession>
<dbReference type="SMART" id="SM00046">
    <property type="entry name" value="DAGKc"/>
    <property type="match status" value="1"/>
</dbReference>
<dbReference type="EC" id="2.7.1.-" evidence="10"/>
<keyword evidence="5 10" id="KW-0418">Kinase</keyword>
<evidence type="ECO:0000256" key="8">
    <source>
        <dbReference type="ARBA" id="ARBA00023264"/>
    </source>
</evidence>
<gene>
    <name evidence="10" type="ORF">ACFSDE_07120</name>
</gene>
<dbReference type="InterPro" id="IPR045540">
    <property type="entry name" value="YegS/DAGK_C"/>
</dbReference>
<evidence type="ECO:0000256" key="4">
    <source>
        <dbReference type="ARBA" id="ARBA00022741"/>
    </source>
</evidence>
<evidence type="ECO:0000256" key="2">
    <source>
        <dbReference type="ARBA" id="ARBA00005983"/>
    </source>
</evidence>
<dbReference type="PROSITE" id="PS50146">
    <property type="entry name" value="DAGK"/>
    <property type="match status" value="1"/>
</dbReference>
<evidence type="ECO:0000313" key="11">
    <source>
        <dbReference type="Proteomes" id="UP001597351"/>
    </source>
</evidence>
<dbReference type="Pfam" id="PF19279">
    <property type="entry name" value="YegS_C"/>
    <property type="match status" value="1"/>
</dbReference>
<evidence type="ECO:0000256" key="1">
    <source>
        <dbReference type="ARBA" id="ARBA00001946"/>
    </source>
</evidence>
<reference evidence="11" key="1">
    <citation type="journal article" date="2019" name="Int. J. Syst. Evol. Microbiol.">
        <title>The Global Catalogue of Microorganisms (GCM) 10K type strain sequencing project: providing services to taxonomists for standard genome sequencing and annotation.</title>
        <authorList>
            <consortium name="The Broad Institute Genomics Platform"/>
            <consortium name="The Broad Institute Genome Sequencing Center for Infectious Disease"/>
            <person name="Wu L."/>
            <person name="Ma J."/>
        </authorList>
    </citation>
    <scope>NUCLEOTIDE SEQUENCE [LARGE SCALE GENOMIC DNA]</scope>
    <source>
        <strain evidence="11">CGMCC 1.12477</strain>
    </source>
</reference>
<dbReference type="InterPro" id="IPR050187">
    <property type="entry name" value="Lipid_Phosphate_FormReg"/>
</dbReference>
<name>A0ABW4TN73_9ACTN</name>
<evidence type="ECO:0000256" key="3">
    <source>
        <dbReference type="ARBA" id="ARBA00022679"/>
    </source>
</evidence>
<comment type="cofactor">
    <cofactor evidence="1">
        <name>Mg(2+)</name>
        <dbReference type="ChEBI" id="CHEBI:18420"/>
    </cofactor>
</comment>
<comment type="similarity">
    <text evidence="2">Belongs to the diacylglycerol/lipid kinase family.</text>
</comment>
<evidence type="ECO:0000313" key="10">
    <source>
        <dbReference type="EMBL" id="MFD1946556.1"/>
    </source>
</evidence>
<dbReference type="PANTHER" id="PTHR12358">
    <property type="entry name" value="SPHINGOSINE KINASE"/>
    <property type="match status" value="1"/>
</dbReference>
<evidence type="ECO:0000259" key="9">
    <source>
        <dbReference type="PROSITE" id="PS50146"/>
    </source>
</evidence>
<keyword evidence="7" id="KW-0594">Phospholipid biosynthesis</keyword>
<feature type="domain" description="DAGKc" evidence="9">
    <location>
        <begin position="1"/>
        <end position="128"/>
    </location>
</feature>
<dbReference type="Proteomes" id="UP001597351">
    <property type="component" value="Unassembled WGS sequence"/>
</dbReference>
<dbReference type="EMBL" id="JBHUGD010000003">
    <property type="protein sequence ID" value="MFD1946556.1"/>
    <property type="molecule type" value="Genomic_DNA"/>
</dbReference>
<evidence type="ECO:0000256" key="7">
    <source>
        <dbReference type="ARBA" id="ARBA00023209"/>
    </source>
</evidence>
<keyword evidence="4" id="KW-0547">Nucleotide-binding</keyword>
<keyword evidence="6" id="KW-0067">ATP-binding</keyword>
<evidence type="ECO:0000256" key="5">
    <source>
        <dbReference type="ARBA" id="ARBA00022777"/>
    </source>
</evidence>
<dbReference type="Gene3D" id="2.60.200.40">
    <property type="match status" value="1"/>
</dbReference>
<dbReference type="InterPro" id="IPR017438">
    <property type="entry name" value="ATP-NAD_kinase_N"/>
</dbReference>
<keyword evidence="11" id="KW-1185">Reference proteome</keyword>
<dbReference type="SUPFAM" id="SSF111331">
    <property type="entry name" value="NAD kinase/diacylglycerol kinase-like"/>
    <property type="match status" value="1"/>
</dbReference>
<organism evidence="10 11">
    <name type="scientific">Nocardioides aestuarii</name>
    <dbReference type="NCBI Taxonomy" id="252231"/>
    <lineage>
        <taxon>Bacteria</taxon>
        <taxon>Bacillati</taxon>
        <taxon>Actinomycetota</taxon>
        <taxon>Actinomycetes</taxon>
        <taxon>Propionibacteriales</taxon>
        <taxon>Nocardioidaceae</taxon>
        <taxon>Nocardioides</taxon>
    </lineage>
</organism>
<sequence length="303" mass="32081">MDSCLVITNEGAGTADQESLQRALDVLDGQCSVEVVATSGPGELDSVLHRAGSRRIVVAGGDGSMHAVVAALHRRHDLEGSEIGLIPLGTGNDFARCMDIPLDPEEAARLLLHGEARPVAVLLDERGGIVVNNVHVGASAQASRRGARWKKRLGSIGVGKVNLGKIGYPIGALQSAFMPPQLRLRVEVDGHVVVDYDEPVLMVSAGNGTSVGGGAELTPEADPENGTVDVMISRAVSVGAKLSYGIDVARRRHVERDDVVYLRAKEVTVSGEEFYCSADGEITGPERRRSWHVVPAAYSMVLP</sequence>
<evidence type="ECO:0000256" key="6">
    <source>
        <dbReference type="ARBA" id="ARBA00022840"/>
    </source>
</evidence>
<dbReference type="InterPro" id="IPR016064">
    <property type="entry name" value="NAD/diacylglycerol_kinase_sf"/>
</dbReference>
<dbReference type="RefSeq" id="WP_343916817.1">
    <property type="nucleotide sequence ID" value="NZ_BAAAJT010000002.1"/>
</dbReference>
<dbReference type="InterPro" id="IPR001206">
    <property type="entry name" value="Diacylglycerol_kinase_cat_dom"/>
</dbReference>
<dbReference type="Pfam" id="PF00781">
    <property type="entry name" value="DAGK_cat"/>
    <property type="match status" value="1"/>
</dbReference>
<protein>
    <submittedName>
        <fullName evidence="10">Diacylglycerol/lipid kinase family protein</fullName>
        <ecNumber evidence="10">2.7.1.-</ecNumber>
    </submittedName>
</protein>
<proteinExistence type="inferred from homology"/>
<dbReference type="PANTHER" id="PTHR12358:SF54">
    <property type="entry name" value="SPHINGOSINE KINASE RELATED PROTEIN"/>
    <property type="match status" value="1"/>
</dbReference>
<keyword evidence="8" id="KW-1208">Phospholipid metabolism</keyword>
<dbReference type="GO" id="GO:0016301">
    <property type="term" value="F:kinase activity"/>
    <property type="evidence" value="ECO:0007669"/>
    <property type="project" value="UniProtKB-KW"/>
</dbReference>
<keyword evidence="3 10" id="KW-0808">Transferase</keyword>
<keyword evidence="7" id="KW-0443">Lipid metabolism</keyword>
<comment type="caution">
    <text evidence="10">The sequence shown here is derived from an EMBL/GenBank/DDBJ whole genome shotgun (WGS) entry which is preliminary data.</text>
</comment>
<keyword evidence="7" id="KW-0444">Lipid biosynthesis</keyword>
<dbReference type="Gene3D" id="3.40.50.10330">
    <property type="entry name" value="Probable inorganic polyphosphate/atp-NAD kinase, domain 1"/>
    <property type="match status" value="1"/>
</dbReference>